<evidence type="ECO:0000256" key="1">
    <source>
        <dbReference type="SAM" id="MobiDB-lite"/>
    </source>
</evidence>
<dbReference type="PROSITE" id="PS51257">
    <property type="entry name" value="PROKAR_LIPOPROTEIN"/>
    <property type="match status" value="1"/>
</dbReference>
<dbReference type="Pfam" id="PF06804">
    <property type="entry name" value="Lipoprotein_18"/>
    <property type="match status" value="1"/>
</dbReference>
<dbReference type="EMBL" id="UOFF01000017">
    <property type="protein sequence ID" value="VAW53174.1"/>
    <property type="molecule type" value="Genomic_DNA"/>
</dbReference>
<gene>
    <name evidence="2" type="ORF">MNBD_GAMMA07-2513</name>
</gene>
<dbReference type="Gene3D" id="3.30.310.170">
    <property type="entry name" value="Outer membrane protein assembly factor BamC"/>
    <property type="match status" value="1"/>
</dbReference>
<name>A0A3B0XB36_9ZZZZ</name>
<protein>
    <recommendedName>
        <fullName evidence="3">Outer membrane protein assembly factor BamC</fullName>
    </recommendedName>
</protein>
<evidence type="ECO:0000313" key="2">
    <source>
        <dbReference type="EMBL" id="VAW53174.1"/>
    </source>
</evidence>
<dbReference type="InterPro" id="IPR010653">
    <property type="entry name" value="NlpB/DapX"/>
</dbReference>
<feature type="region of interest" description="Disordered" evidence="1">
    <location>
        <begin position="54"/>
        <end position="75"/>
    </location>
</feature>
<evidence type="ECO:0008006" key="3">
    <source>
        <dbReference type="Google" id="ProtNLM"/>
    </source>
</evidence>
<organism evidence="2">
    <name type="scientific">hydrothermal vent metagenome</name>
    <dbReference type="NCBI Taxonomy" id="652676"/>
    <lineage>
        <taxon>unclassified sequences</taxon>
        <taxon>metagenomes</taxon>
        <taxon>ecological metagenomes</taxon>
    </lineage>
</organism>
<accession>A0A3B0XB36</accession>
<proteinExistence type="predicted"/>
<dbReference type="InterPro" id="IPR042268">
    <property type="entry name" value="BamC_C"/>
</dbReference>
<reference evidence="2" key="1">
    <citation type="submission" date="2018-06" db="EMBL/GenBank/DDBJ databases">
        <authorList>
            <person name="Zhirakovskaya E."/>
        </authorList>
    </citation>
    <scope>NUCLEOTIDE SEQUENCE</scope>
</reference>
<dbReference type="AlphaFoldDB" id="A0A3B0XB36"/>
<feature type="compositionally biased region" description="Basic and acidic residues" evidence="1">
    <location>
        <begin position="65"/>
        <end position="74"/>
    </location>
</feature>
<sequence length="387" mass="43952">MTIKRRSENFLPHLLLAAIGTVVIVGCSSDGEERPEYLGANSLTALEIPPKLTRPNTQGALKLPEPSKKIHSDSNKMGQDEVIAPIFEGIELKNESRLYWLEIDESVSDVWKKVPQFLASEGIEVDRVEKLLGFVDTAWMNEYTVTYNQQEESSSWFSRFSPDYKDRFRIRIEAIPGENKTRLFVSHRGLQISVSGDNNEWVQRDSEPFLEREIMYRYALYSGIRKSNATELLASYHGYQPRVNPIDDNAHELNVKGEAATVWHRLLIAMDRLGVDIINSDKESSTILVKVGNLKVQENPHEDESGWFSGLFSGKDIQVDDNNDEFEDSSEYKDQPEKVAPEDHITLMLTQKSGKYSSTIKISNEDGTNISGHLALIFRDALLKQLK</sequence>